<feature type="compositionally biased region" description="Polar residues" evidence="1">
    <location>
        <begin position="59"/>
        <end position="71"/>
    </location>
</feature>
<dbReference type="AlphaFoldDB" id="A0A7G2C9S4"/>
<dbReference type="EMBL" id="LR877149">
    <property type="protein sequence ID" value="CAD2215513.1"/>
    <property type="molecule type" value="Genomic_DNA"/>
</dbReference>
<proteinExistence type="predicted"/>
<evidence type="ECO:0000313" key="4">
    <source>
        <dbReference type="Proteomes" id="UP000515908"/>
    </source>
</evidence>
<protein>
    <submittedName>
        <fullName evidence="3">Uncharacterized protein</fullName>
    </submittedName>
</protein>
<accession>A0A7G2C9S4</accession>
<name>A0A7G2C9S4_9TRYP</name>
<feature type="transmembrane region" description="Helical" evidence="2">
    <location>
        <begin position="365"/>
        <end position="388"/>
    </location>
</feature>
<dbReference type="Proteomes" id="UP000515908">
    <property type="component" value="Chromosome 05"/>
</dbReference>
<feature type="compositionally biased region" description="Polar residues" evidence="1">
    <location>
        <begin position="1"/>
        <end position="12"/>
    </location>
</feature>
<sequence length="390" mass="42387">MSSVKLSASLNNKKSEVGKANNNSSRKVNHSGVESRKGDSPDLNTSEVHKNPLEESKKSGSGKQVNDTTFSLPLVSGGTANSGVGNSQSKVVGASHPSLAFTQQRRKKNGATTTTLFFNNPGSAVSDPSAKGKNTGVSGSATSNPDPAADGPDAESSLMNVLSGALENVPTPNITKLTKKPAVITLFLFLYFLLISIFLLSYGSEAVEGLAQSQSEYNGQLVTFSAALYNRVLEMEQGLGNHSANDTEAEQLARVQFAYQHAAAGLHQSMKYPGPEEEIRFLLESHVHYNRQVRQLAQEELEWFNTARVSLMNRNTGLKDSKCILNPFRATDAIPSTSEERKEDANGDKVQVNKREQPSYDVQNIIVSLLQNKFVVFFLFTVLLITFLKL</sequence>
<reference evidence="3 4" key="1">
    <citation type="submission" date="2020-08" db="EMBL/GenBank/DDBJ databases">
        <authorList>
            <person name="Newling K."/>
            <person name="Davey J."/>
            <person name="Forrester S."/>
        </authorList>
    </citation>
    <scope>NUCLEOTIDE SEQUENCE [LARGE SCALE GENOMIC DNA]</scope>
    <source>
        <strain evidence="4">Crithidia deanei Carvalho (ATCC PRA-265)</strain>
    </source>
</reference>
<feature type="transmembrane region" description="Helical" evidence="2">
    <location>
        <begin position="182"/>
        <end position="203"/>
    </location>
</feature>
<evidence type="ECO:0000256" key="1">
    <source>
        <dbReference type="SAM" id="MobiDB-lite"/>
    </source>
</evidence>
<keyword evidence="2" id="KW-0812">Transmembrane</keyword>
<evidence type="ECO:0000313" key="3">
    <source>
        <dbReference type="EMBL" id="CAD2215513.1"/>
    </source>
</evidence>
<feature type="compositionally biased region" description="Basic and acidic residues" evidence="1">
    <location>
        <begin position="47"/>
        <end position="58"/>
    </location>
</feature>
<keyword evidence="2" id="KW-0472">Membrane</keyword>
<evidence type="ECO:0000256" key="2">
    <source>
        <dbReference type="SAM" id="Phobius"/>
    </source>
</evidence>
<keyword evidence="4" id="KW-1185">Reference proteome</keyword>
<keyword evidence="2" id="KW-1133">Transmembrane helix</keyword>
<organism evidence="3 4">
    <name type="scientific">Angomonas deanei</name>
    <dbReference type="NCBI Taxonomy" id="59799"/>
    <lineage>
        <taxon>Eukaryota</taxon>
        <taxon>Discoba</taxon>
        <taxon>Euglenozoa</taxon>
        <taxon>Kinetoplastea</taxon>
        <taxon>Metakinetoplastina</taxon>
        <taxon>Trypanosomatida</taxon>
        <taxon>Trypanosomatidae</taxon>
        <taxon>Strigomonadinae</taxon>
        <taxon>Angomonas</taxon>
    </lineage>
</organism>
<feature type="compositionally biased region" description="Polar residues" evidence="1">
    <location>
        <begin position="113"/>
        <end position="123"/>
    </location>
</feature>
<dbReference type="VEuPathDB" id="TriTrypDB:ADEAN_000296800"/>
<feature type="compositionally biased region" description="Polar residues" evidence="1">
    <location>
        <begin position="135"/>
        <end position="145"/>
    </location>
</feature>
<gene>
    <name evidence="3" type="ORF">ADEAN_000296800</name>
</gene>
<feature type="region of interest" description="Disordered" evidence="1">
    <location>
        <begin position="1"/>
        <end position="74"/>
    </location>
</feature>
<feature type="region of interest" description="Disordered" evidence="1">
    <location>
        <begin position="113"/>
        <end position="156"/>
    </location>
</feature>